<evidence type="ECO:0000256" key="4">
    <source>
        <dbReference type="ARBA" id="ARBA00022967"/>
    </source>
</evidence>
<dbReference type="InterPro" id="IPR022885">
    <property type="entry name" value="NDH1_su_D/H"/>
</dbReference>
<dbReference type="HAMAP" id="MF_01358">
    <property type="entry name" value="NDH1_NuoD"/>
    <property type="match status" value="1"/>
</dbReference>
<dbReference type="EMBL" id="LN890655">
    <property type="protein sequence ID" value="CUS03664.2"/>
    <property type="molecule type" value="Genomic_DNA"/>
</dbReference>
<keyword evidence="4 6" id="KW-1278">Translocase</keyword>
<organism evidence="9 10">
    <name type="scientific">Candidatus Promineifilum breve</name>
    <dbReference type="NCBI Taxonomy" id="1806508"/>
    <lineage>
        <taxon>Bacteria</taxon>
        <taxon>Bacillati</taxon>
        <taxon>Chloroflexota</taxon>
        <taxon>Ardenticatenia</taxon>
        <taxon>Candidatus Promineifilales</taxon>
        <taxon>Candidatus Promineifilaceae</taxon>
        <taxon>Candidatus Promineifilum</taxon>
    </lineage>
</organism>
<comment type="function">
    <text evidence="6">NDH-1 shuttles electrons from NADH, via FMN and iron-sulfur (Fe-S) centers, to quinones in the respiratory chain. The immediate electron acceptor for the enzyme in this species is believed to be ubiquinone. Couples the redox reaction to proton translocation (for every two electrons transferred, four hydrogen ions are translocated across the cytoplasmic membrane), and thus conserves the redox energy in a proton gradient.</text>
</comment>
<dbReference type="PROSITE" id="PS00535">
    <property type="entry name" value="COMPLEX1_49K"/>
    <property type="match status" value="1"/>
</dbReference>
<evidence type="ECO:0000313" key="9">
    <source>
        <dbReference type="EMBL" id="CUS03664.2"/>
    </source>
</evidence>
<dbReference type="Gene3D" id="1.10.645.10">
    <property type="entry name" value="Cytochrome-c3 Hydrogenase, chain B"/>
    <property type="match status" value="1"/>
</dbReference>
<keyword evidence="6" id="KW-0472">Membrane</keyword>
<sequence length="420" mass="47325">MGIMLPQANLSRQELSVEELRAKVGTGMEIADAEEHMLLSMGPQHPSTHGVLRLLVELDGETVVNMAPDIGFLHTGIEKNMESKTFTKALVMTDRMDYLSPMTNNMVYIMAVEKLLGIEITPRAQTIRLILAELSRLSSHLVWLGTHALDLAAMSVFLYCFREREYILDIYEMVAGQRMMVSYFRPGGLWRDVPDEFEPAVRKLLDFMPAKIADYEALLDKNPIFLARTKDVGAISGEQAIAWGLSGPSMRGSGVDWDNRRDMPYGGYEAYEFDVPVEQEGDVYARYRCRMREMRECLRLLRQGLDRLKPGPVNIDNHKIVPPPRADLGRSMEAVIHHFKLWTEGFSAPVGYVYQVIESPRGEIGCYLRGNGGNKPARVHFRGPSYVNLASLPLMSKNRFIADVVSIIGSIDIVLGEIDR</sequence>
<dbReference type="Pfam" id="PF00346">
    <property type="entry name" value="Complex1_49kDa"/>
    <property type="match status" value="1"/>
</dbReference>
<dbReference type="GO" id="GO:0005886">
    <property type="term" value="C:plasma membrane"/>
    <property type="evidence" value="ECO:0007669"/>
    <property type="project" value="UniProtKB-SubCell"/>
</dbReference>
<dbReference type="SUPFAM" id="SSF56762">
    <property type="entry name" value="HydB/Nqo4-like"/>
    <property type="match status" value="1"/>
</dbReference>
<feature type="domain" description="NADH-quinone oxidoreductase subunit D" evidence="8">
    <location>
        <begin position="150"/>
        <end position="420"/>
    </location>
</feature>
<dbReference type="AlphaFoldDB" id="A0A160T210"/>
<evidence type="ECO:0000313" key="10">
    <source>
        <dbReference type="Proteomes" id="UP000215027"/>
    </source>
</evidence>
<dbReference type="GO" id="GO:0048038">
    <property type="term" value="F:quinone binding"/>
    <property type="evidence" value="ECO:0007669"/>
    <property type="project" value="UniProtKB-KW"/>
</dbReference>
<comment type="similarity">
    <text evidence="1 6 7">Belongs to the complex I 49 kDa subunit family.</text>
</comment>
<protein>
    <recommendedName>
        <fullName evidence="6">NADH-quinone oxidoreductase subunit D</fullName>
        <ecNumber evidence="6">7.1.1.-</ecNumber>
    </recommendedName>
    <alternativeName>
        <fullName evidence="6">NADH dehydrogenase I subunit D</fullName>
    </alternativeName>
    <alternativeName>
        <fullName evidence="6">NDH-1 subunit D</fullName>
    </alternativeName>
</protein>
<dbReference type="NCBIfam" id="NF004739">
    <property type="entry name" value="PRK06075.1"/>
    <property type="match status" value="1"/>
</dbReference>
<evidence type="ECO:0000256" key="7">
    <source>
        <dbReference type="RuleBase" id="RU003685"/>
    </source>
</evidence>
<dbReference type="InterPro" id="IPR029014">
    <property type="entry name" value="NiFe-Hase_large"/>
</dbReference>
<evidence type="ECO:0000259" key="8">
    <source>
        <dbReference type="Pfam" id="PF00346"/>
    </source>
</evidence>
<dbReference type="GO" id="GO:0051287">
    <property type="term" value="F:NAD binding"/>
    <property type="evidence" value="ECO:0007669"/>
    <property type="project" value="InterPro"/>
</dbReference>
<comment type="subcellular location">
    <subcellularLocation>
        <location evidence="6">Cell membrane</location>
        <topology evidence="6">Peripheral membrane protein</topology>
        <orientation evidence="6">Cytoplasmic side</orientation>
    </subcellularLocation>
</comment>
<dbReference type="KEGG" id="pbf:CFX0092_A1786"/>
<keyword evidence="6" id="KW-0830">Ubiquinone</keyword>
<dbReference type="InterPro" id="IPR014029">
    <property type="entry name" value="NADH_UbQ_OxRdtase_49kDa_CS"/>
</dbReference>
<keyword evidence="6" id="KW-1003">Cell membrane</keyword>
<keyword evidence="10" id="KW-1185">Reference proteome</keyword>
<proteinExistence type="inferred from homology"/>
<reference evidence="9" key="1">
    <citation type="submission" date="2016-01" db="EMBL/GenBank/DDBJ databases">
        <authorList>
            <person name="Mcilroy J.S."/>
            <person name="Karst M S."/>
            <person name="Albertsen M."/>
        </authorList>
    </citation>
    <scope>NUCLEOTIDE SEQUENCE</scope>
    <source>
        <strain evidence="9">Cfx-K</strain>
    </source>
</reference>
<evidence type="ECO:0000256" key="2">
    <source>
        <dbReference type="ARBA" id="ARBA00022448"/>
    </source>
</evidence>
<keyword evidence="9" id="KW-0560">Oxidoreductase</keyword>
<dbReference type="EC" id="7.1.1.-" evidence="6"/>
<dbReference type="PANTHER" id="PTHR11993:SF10">
    <property type="entry name" value="NADH DEHYDROGENASE [UBIQUINONE] IRON-SULFUR PROTEIN 2, MITOCHONDRIAL"/>
    <property type="match status" value="1"/>
</dbReference>
<keyword evidence="2 6" id="KW-0813">Transport</keyword>
<dbReference type="NCBIfam" id="TIGR01962">
    <property type="entry name" value="NuoD"/>
    <property type="match status" value="1"/>
</dbReference>
<name>A0A160T210_9CHLR</name>
<keyword evidence="5 6" id="KW-0520">NAD</keyword>
<dbReference type="Proteomes" id="UP000215027">
    <property type="component" value="Chromosome I"/>
</dbReference>
<dbReference type="InterPro" id="IPR001135">
    <property type="entry name" value="NADH_Q_OxRdtase_suD"/>
</dbReference>
<evidence type="ECO:0000256" key="3">
    <source>
        <dbReference type="ARBA" id="ARBA00022719"/>
    </source>
</evidence>
<comment type="subunit">
    <text evidence="6">NDH-1 is composed of 14 different subunits. Subunits NuoB, C, D, E, F, and G constitute the peripheral sector of the complex.</text>
</comment>
<evidence type="ECO:0000256" key="6">
    <source>
        <dbReference type="HAMAP-Rule" id="MF_01358"/>
    </source>
</evidence>
<accession>A0A160T210</accession>
<gene>
    <name evidence="6 9" type="primary">nuoD</name>
    <name evidence="9" type="ORF">CFX0092_A1786</name>
</gene>
<comment type="catalytic activity">
    <reaction evidence="6">
        <text>a quinone + NADH + 5 H(+)(in) = a quinol + NAD(+) + 4 H(+)(out)</text>
        <dbReference type="Rhea" id="RHEA:57888"/>
        <dbReference type="ChEBI" id="CHEBI:15378"/>
        <dbReference type="ChEBI" id="CHEBI:24646"/>
        <dbReference type="ChEBI" id="CHEBI:57540"/>
        <dbReference type="ChEBI" id="CHEBI:57945"/>
        <dbReference type="ChEBI" id="CHEBI:132124"/>
    </reaction>
</comment>
<keyword evidence="3 6" id="KW-0874">Quinone</keyword>
<dbReference type="GO" id="GO:0050136">
    <property type="term" value="F:NADH dehydrogenase (quinone) (non-electrogenic) activity"/>
    <property type="evidence" value="ECO:0007669"/>
    <property type="project" value="UniProtKB-UniRule"/>
</dbReference>
<dbReference type="PANTHER" id="PTHR11993">
    <property type="entry name" value="NADH-UBIQUINONE OXIDOREDUCTASE 49 KDA SUBUNIT"/>
    <property type="match status" value="1"/>
</dbReference>
<evidence type="ECO:0000256" key="5">
    <source>
        <dbReference type="ARBA" id="ARBA00023027"/>
    </source>
</evidence>
<evidence type="ECO:0000256" key="1">
    <source>
        <dbReference type="ARBA" id="ARBA00005769"/>
    </source>
</evidence>